<dbReference type="Proteomes" id="UP000623467">
    <property type="component" value="Unassembled WGS sequence"/>
</dbReference>
<reference evidence="6" key="1">
    <citation type="submission" date="2020-05" db="EMBL/GenBank/DDBJ databases">
        <title>Mycena genomes resolve the evolution of fungal bioluminescence.</title>
        <authorList>
            <person name="Tsai I.J."/>
        </authorList>
    </citation>
    <scope>NUCLEOTIDE SEQUENCE</scope>
    <source>
        <strain evidence="6">160909Yilan</strain>
    </source>
</reference>
<comment type="similarity">
    <text evidence="2">Belongs to the cytochrome c oxidase subunit 6B family.</text>
</comment>
<keyword evidence="7" id="KW-1185">Reference proteome</keyword>
<evidence type="ECO:0000256" key="5">
    <source>
        <dbReference type="SAM" id="MobiDB-lite"/>
    </source>
</evidence>
<dbReference type="PANTHER" id="PTHR47677">
    <property type="entry name" value="CYTOCHROME C OXIDASE ASSEMBLY FACTOR 6"/>
    <property type="match status" value="1"/>
</dbReference>
<dbReference type="InterPro" id="IPR048280">
    <property type="entry name" value="COX6B-like"/>
</dbReference>
<evidence type="ECO:0000256" key="2">
    <source>
        <dbReference type="ARBA" id="ARBA00006425"/>
    </source>
</evidence>
<dbReference type="SUPFAM" id="SSF47694">
    <property type="entry name" value="Cytochrome c oxidase subunit h"/>
    <property type="match status" value="1"/>
</dbReference>
<dbReference type="AlphaFoldDB" id="A0A8H6ZDQ4"/>
<dbReference type="Pfam" id="PF02297">
    <property type="entry name" value="COX6B"/>
    <property type="match status" value="1"/>
</dbReference>
<dbReference type="OrthoDB" id="5545577at2759"/>
<name>A0A8H6ZDQ4_9AGAR</name>
<evidence type="ECO:0000256" key="1">
    <source>
        <dbReference type="ARBA" id="ARBA00004173"/>
    </source>
</evidence>
<protein>
    <submittedName>
        <fullName evidence="6">Uncharacterized protein</fullName>
    </submittedName>
</protein>
<evidence type="ECO:0000313" key="6">
    <source>
        <dbReference type="EMBL" id="KAF7375614.1"/>
    </source>
</evidence>
<comment type="caution">
    <text evidence="6">The sequence shown here is derived from an EMBL/GenBank/DDBJ whole genome shotgun (WGS) entry which is preliminary data.</text>
</comment>
<proteinExistence type="inferred from homology"/>
<keyword evidence="3" id="KW-0496">Mitochondrion</keyword>
<dbReference type="EMBL" id="JACAZH010000002">
    <property type="protein sequence ID" value="KAF7375614.1"/>
    <property type="molecule type" value="Genomic_DNA"/>
</dbReference>
<dbReference type="InterPro" id="IPR048281">
    <property type="entry name" value="COA6_fun"/>
</dbReference>
<feature type="region of interest" description="Disordered" evidence="5">
    <location>
        <begin position="1"/>
        <end position="20"/>
    </location>
</feature>
<evidence type="ECO:0000313" key="7">
    <source>
        <dbReference type="Proteomes" id="UP000623467"/>
    </source>
</evidence>
<keyword evidence="4" id="KW-1015">Disulfide bond</keyword>
<comment type="subcellular location">
    <subcellularLocation>
        <location evidence="1">Mitochondrion</location>
    </subcellularLocation>
</comment>
<dbReference type="Gene3D" id="1.10.10.140">
    <property type="entry name" value="Cytochrome c oxidase, subunit VIb"/>
    <property type="match status" value="1"/>
</dbReference>
<organism evidence="6 7">
    <name type="scientific">Mycena sanguinolenta</name>
    <dbReference type="NCBI Taxonomy" id="230812"/>
    <lineage>
        <taxon>Eukaryota</taxon>
        <taxon>Fungi</taxon>
        <taxon>Dikarya</taxon>
        <taxon>Basidiomycota</taxon>
        <taxon>Agaricomycotina</taxon>
        <taxon>Agaricomycetes</taxon>
        <taxon>Agaricomycetidae</taxon>
        <taxon>Agaricales</taxon>
        <taxon>Marasmiineae</taxon>
        <taxon>Mycenaceae</taxon>
        <taxon>Mycena</taxon>
    </lineage>
</organism>
<dbReference type="GO" id="GO:0005739">
    <property type="term" value="C:mitochondrion"/>
    <property type="evidence" value="ECO:0007669"/>
    <property type="project" value="UniProtKB-SubCell"/>
</dbReference>
<sequence>MGWWPFGDSQSLDPSPPTRQERQKCWESRDAYFACLDGVGVVKPGTEGKACSAENHIYEKTCAQSWVTYFNERRKLAFQQKGHARSSKCAKRCHEALTELTRETGATYSSPMLNDICTILAL</sequence>
<dbReference type="InterPro" id="IPR036549">
    <property type="entry name" value="CX6/COA6-like_sf"/>
</dbReference>
<evidence type="ECO:0000256" key="4">
    <source>
        <dbReference type="ARBA" id="ARBA00023157"/>
    </source>
</evidence>
<dbReference type="PANTHER" id="PTHR47677:SF1">
    <property type="entry name" value="CYTOCHROME C OXIDASE ASSEMBLY FACTOR 6"/>
    <property type="match status" value="1"/>
</dbReference>
<accession>A0A8H6ZDQ4</accession>
<gene>
    <name evidence="6" type="ORF">MSAN_00450200</name>
</gene>
<evidence type="ECO:0000256" key="3">
    <source>
        <dbReference type="ARBA" id="ARBA00023128"/>
    </source>
</evidence>